<dbReference type="OrthoDB" id="473580at2"/>
<dbReference type="EMBL" id="LMTZ01000001">
    <property type="protein sequence ID" value="KST70336.1"/>
    <property type="molecule type" value="Genomic_DNA"/>
</dbReference>
<keyword evidence="2" id="KW-1185">Reference proteome</keyword>
<name>A0A0V8A0N3_9CYAN</name>
<comment type="caution">
    <text evidence="1">The sequence shown here is derived from an EMBL/GenBank/DDBJ whole genome shotgun (WGS) entry which is preliminary data.</text>
</comment>
<dbReference type="AlphaFoldDB" id="A0A0V8A0N3"/>
<dbReference type="Proteomes" id="UP000053372">
    <property type="component" value="Unassembled WGS sequence"/>
</dbReference>
<reference evidence="1 2" key="1">
    <citation type="journal article" date="2015" name="Genome Announc.">
        <title>Draft Genome of the Euendolithic (true boring) Cyanobacterium Mastigocoleus testarum strain BC008.</title>
        <authorList>
            <person name="Guida B.S."/>
            <person name="Garcia-Pichel F."/>
        </authorList>
    </citation>
    <scope>NUCLEOTIDE SEQUENCE [LARGE SCALE GENOMIC DNA]</scope>
    <source>
        <strain evidence="1 2">BC008</strain>
    </source>
</reference>
<evidence type="ECO:0000313" key="2">
    <source>
        <dbReference type="Proteomes" id="UP000053372"/>
    </source>
</evidence>
<gene>
    <name evidence="1" type="ORF">BC008_44875</name>
</gene>
<sequence>MENCSRKPTRKSSKRKAIKKIYKRIQQKRIQRKKIHKRRQKRISLFTAFAIVLLFAGGALAITSIRIGFLLIVRPSEVLWVNHLLPEWAKIKDVDLDLPQSRKQIENAIYHQGQIAGKVLPLAKTTDQSFLLPIFQKRPNCQSDCQKIVELRAYNRSKRTGETPEKYYEMVARLAIDGPEESFVIAPLVNITNETQGANIALPLSQIESFRGNNLPPGKWFYLQGQHNSGNHSVTYGHIIYYNPKRKHLKVMQPWSSPSGDLPKWQQVTGDKIKELVVNQTVGFEPRVRVYQAKYFNSIRNPIRLRSITLKPPTFKDRGYQKALLIARKGLWTPAFKWLQFIQKQHKGKISADSIAQIDLIRLHSELSTKQANINWASPSQQIQVYLIDGRWEKALQVFEKSPSNSKEIVSLLKADRGRLWDRVKAALQVNPNRPQVQTWGALILAAKFGDSRAKSWLTTQKRLNKSNLARLEILLARLEDGTE</sequence>
<protein>
    <submittedName>
        <fullName evidence="1">Uncharacterized protein</fullName>
    </submittedName>
</protein>
<organism evidence="1 2">
    <name type="scientific">Mastigocoleus testarum BC008</name>
    <dbReference type="NCBI Taxonomy" id="371196"/>
    <lineage>
        <taxon>Bacteria</taxon>
        <taxon>Bacillati</taxon>
        <taxon>Cyanobacteriota</taxon>
        <taxon>Cyanophyceae</taxon>
        <taxon>Nostocales</taxon>
        <taxon>Hapalosiphonaceae</taxon>
        <taxon>Mastigocoleus</taxon>
    </lineage>
</organism>
<accession>A0A0V8A0N3</accession>
<dbReference type="RefSeq" id="WP_027844280.1">
    <property type="nucleotide sequence ID" value="NZ_LMTZ01000001.1"/>
</dbReference>
<evidence type="ECO:0000313" key="1">
    <source>
        <dbReference type="EMBL" id="KST70336.1"/>
    </source>
</evidence>
<proteinExistence type="predicted"/>